<dbReference type="PRINTS" id="PR00992">
    <property type="entry name" value="ALARACEMASE"/>
</dbReference>
<dbReference type="Proteomes" id="UP000502508">
    <property type="component" value="Chromosome"/>
</dbReference>
<evidence type="ECO:0000313" key="8">
    <source>
        <dbReference type="EMBL" id="BCB73705.1"/>
    </source>
</evidence>
<dbReference type="SUPFAM" id="SSF51419">
    <property type="entry name" value="PLP-binding barrel"/>
    <property type="match status" value="1"/>
</dbReference>
<dbReference type="InterPro" id="IPR001608">
    <property type="entry name" value="Ala_racemase_N"/>
</dbReference>
<dbReference type="InterPro" id="IPR009006">
    <property type="entry name" value="Ala_racemase/Decarboxylase_C"/>
</dbReference>
<dbReference type="AlphaFoldDB" id="A0A6F8XIR8"/>
<dbReference type="KEGG" id="pfla:Pflav_001150"/>
<dbReference type="NCBIfam" id="TIGR00492">
    <property type="entry name" value="alr"/>
    <property type="match status" value="1"/>
</dbReference>
<dbReference type="GO" id="GO:0009252">
    <property type="term" value="P:peptidoglycan biosynthetic process"/>
    <property type="evidence" value="ECO:0007669"/>
    <property type="project" value="TreeGrafter"/>
</dbReference>
<dbReference type="CDD" id="cd00430">
    <property type="entry name" value="PLPDE_III_AR"/>
    <property type="match status" value="1"/>
</dbReference>
<evidence type="ECO:0000313" key="9">
    <source>
        <dbReference type="Proteomes" id="UP000502508"/>
    </source>
</evidence>
<dbReference type="InterPro" id="IPR029066">
    <property type="entry name" value="PLP-binding_barrel"/>
</dbReference>
<evidence type="ECO:0000259" key="7">
    <source>
        <dbReference type="SMART" id="SM01005"/>
    </source>
</evidence>
<comment type="catalytic activity">
    <reaction evidence="4">
        <text>L-alanine = D-alanine</text>
        <dbReference type="Rhea" id="RHEA:20249"/>
        <dbReference type="ChEBI" id="CHEBI:57416"/>
        <dbReference type="ChEBI" id="CHEBI:57972"/>
        <dbReference type="EC" id="5.1.1.1"/>
    </reaction>
</comment>
<dbReference type="PANTHER" id="PTHR30511:SF0">
    <property type="entry name" value="ALANINE RACEMASE, CATABOLIC-RELATED"/>
    <property type="match status" value="1"/>
</dbReference>
<feature type="binding site" evidence="4 6">
    <location>
        <position position="143"/>
    </location>
    <ligand>
        <name>substrate</name>
    </ligand>
</feature>
<accession>A0A6F8XIR8</accession>
<feature type="active site" description="Proton acceptor; specific for L-alanine" evidence="4">
    <location>
        <position position="271"/>
    </location>
</feature>
<keyword evidence="9" id="KW-1185">Reference proteome</keyword>
<dbReference type="GO" id="GO:0008784">
    <property type="term" value="F:alanine racemase activity"/>
    <property type="evidence" value="ECO:0007669"/>
    <property type="project" value="UniProtKB-UniRule"/>
</dbReference>
<dbReference type="EMBL" id="AP022870">
    <property type="protein sequence ID" value="BCB73705.1"/>
    <property type="molecule type" value="Genomic_DNA"/>
</dbReference>
<dbReference type="RefSeq" id="WP_173032822.1">
    <property type="nucleotide sequence ID" value="NZ_AP022870.1"/>
</dbReference>
<dbReference type="InterPro" id="IPR011079">
    <property type="entry name" value="Ala_racemase_C"/>
</dbReference>
<dbReference type="Pfam" id="PF01168">
    <property type="entry name" value="Ala_racemase_N"/>
    <property type="match status" value="1"/>
</dbReference>
<dbReference type="Gene3D" id="3.20.20.10">
    <property type="entry name" value="Alanine racemase"/>
    <property type="match status" value="1"/>
</dbReference>
<dbReference type="PANTHER" id="PTHR30511">
    <property type="entry name" value="ALANINE RACEMASE"/>
    <property type="match status" value="1"/>
</dbReference>
<keyword evidence="2 4" id="KW-0663">Pyridoxal phosphate</keyword>
<dbReference type="EC" id="5.1.1.1" evidence="4"/>
<dbReference type="GO" id="GO:0030632">
    <property type="term" value="P:D-alanine biosynthetic process"/>
    <property type="evidence" value="ECO:0007669"/>
    <property type="project" value="UniProtKB-UniRule"/>
</dbReference>
<sequence>MKHPATALAPARPEALGEGARLTVDLTAVAHNVRLLRRRTEAGLMAVVKADGFGHGAVDVARTATAAGAGWLGVTSVHEAVALRDAGLRVPVLSWLNPVDADFDTAVRRSVDLAVPSRDHLDAITRADGLARVHLHLDTGMARDGTEPGAWVDLCRQAYAAERDGRIRVVGVMGHLACAEMPGHPANAAGRRLFEWGVATARGAGLRPAVRHLAASAATLTEPRSHFDLVRVGAALVGIDPTGTTALRTALRLAAPIVAVRRVPAGTPVGYGHAWRAASTSTLGLVPIGYGDGLPRNAWDRAEVQVRGRRRRLAGRISMDQFVVDLGDDPVRPGETVTVFGPGDAGEPTLSDWAGWADTIAHELVTGLGPRLRREVLAVAKGSLT</sequence>
<comment type="function">
    <text evidence="4">Catalyzes the interconversion of L-alanine and D-alanine. May also act on other amino acids.</text>
</comment>
<feature type="domain" description="Alanine racemase C-terminal" evidence="7">
    <location>
        <begin position="250"/>
        <end position="377"/>
    </location>
</feature>
<organism evidence="8 9">
    <name type="scientific">Phytohabitans flavus</name>
    <dbReference type="NCBI Taxonomy" id="1076124"/>
    <lineage>
        <taxon>Bacteria</taxon>
        <taxon>Bacillati</taxon>
        <taxon>Actinomycetota</taxon>
        <taxon>Actinomycetes</taxon>
        <taxon>Micromonosporales</taxon>
        <taxon>Micromonosporaceae</taxon>
    </lineage>
</organism>
<evidence type="ECO:0000256" key="2">
    <source>
        <dbReference type="ARBA" id="ARBA00022898"/>
    </source>
</evidence>
<dbReference type="SMART" id="SM01005">
    <property type="entry name" value="Ala_racemase_C"/>
    <property type="match status" value="1"/>
</dbReference>
<evidence type="ECO:0000256" key="5">
    <source>
        <dbReference type="PIRSR" id="PIRSR600821-50"/>
    </source>
</evidence>
<dbReference type="InterPro" id="IPR000821">
    <property type="entry name" value="Ala_racemase"/>
</dbReference>
<feature type="active site" description="Proton acceptor; specific for D-alanine" evidence="4">
    <location>
        <position position="49"/>
    </location>
</feature>
<dbReference type="SUPFAM" id="SSF50621">
    <property type="entry name" value="Alanine racemase C-terminal domain-like"/>
    <property type="match status" value="1"/>
</dbReference>
<reference evidence="8 9" key="2">
    <citation type="submission" date="2020-03" db="EMBL/GenBank/DDBJ databases">
        <authorList>
            <person name="Ichikawa N."/>
            <person name="Kimura A."/>
            <person name="Kitahashi Y."/>
            <person name="Uohara A."/>
        </authorList>
    </citation>
    <scope>NUCLEOTIDE SEQUENCE [LARGE SCALE GENOMIC DNA]</scope>
    <source>
        <strain evidence="8 9">NBRC 107702</strain>
    </source>
</reference>
<comment type="pathway">
    <text evidence="4">Amino-acid biosynthesis; D-alanine biosynthesis; D-alanine from L-alanine: step 1/1.</text>
</comment>
<dbReference type="Pfam" id="PF00842">
    <property type="entry name" value="Ala_racemase_C"/>
    <property type="match status" value="1"/>
</dbReference>
<dbReference type="HAMAP" id="MF_01201">
    <property type="entry name" value="Ala_racemase"/>
    <property type="match status" value="1"/>
</dbReference>
<dbReference type="GO" id="GO:0005829">
    <property type="term" value="C:cytosol"/>
    <property type="evidence" value="ECO:0007669"/>
    <property type="project" value="TreeGrafter"/>
</dbReference>
<name>A0A6F8XIR8_9ACTN</name>
<evidence type="ECO:0000256" key="4">
    <source>
        <dbReference type="HAMAP-Rule" id="MF_01201"/>
    </source>
</evidence>
<dbReference type="UniPathway" id="UPA00042">
    <property type="reaction ID" value="UER00497"/>
</dbReference>
<evidence type="ECO:0000256" key="3">
    <source>
        <dbReference type="ARBA" id="ARBA00023235"/>
    </source>
</evidence>
<dbReference type="GO" id="GO:0030170">
    <property type="term" value="F:pyridoxal phosphate binding"/>
    <property type="evidence" value="ECO:0007669"/>
    <property type="project" value="UniProtKB-UniRule"/>
</dbReference>
<dbReference type="Gene3D" id="2.40.37.10">
    <property type="entry name" value="Lyase, Ornithine Decarboxylase, Chain A, domain 1"/>
    <property type="match status" value="1"/>
</dbReference>
<evidence type="ECO:0000256" key="1">
    <source>
        <dbReference type="ARBA" id="ARBA00001933"/>
    </source>
</evidence>
<comment type="similarity">
    <text evidence="4">Belongs to the alanine racemase family.</text>
</comment>
<proteinExistence type="inferred from homology"/>
<reference evidence="8 9" key="1">
    <citation type="submission" date="2020-03" db="EMBL/GenBank/DDBJ databases">
        <title>Whole genome shotgun sequence of Phytohabitans flavus NBRC 107702.</title>
        <authorList>
            <person name="Komaki H."/>
            <person name="Tamura T."/>
        </authorList>
    </citation>
    <scope>NUCLEOTIDE SEQUENCE [LARGE SCALE GENOMIC DNA]</scope>
    <source>
        <strain evidence="8 9">NBRC 107702</strain>
    </source>
</reference>
<protein>
    <recommendedName>
        <fullName evidence="4">Alanine racemase</fullName>
        <ecNumber evidence="4">5.1.1.1</ecNumber>
    </recommendedName>
</protein>
<comment type="cofactor">
    <cofactor evidence="1 4 5">
        <name>pyridoxal 5'-phosphate</name>
        <dbReference type="ChEBI" id="CHEBI:597326"/>
    </cofactor>
</comment>
<keyword evidence="3 4" id="KW-0413">Isomerase</keyword>
<feature type="binding site" evidence="4 6">
    <location>
        <position position="319"/>
    </location>
    <ligand>
        <name>substrate</name>
    </ligand>
</feature>
<evidence type="ECO:0000256" key="6">
    <source>
        <dbReference type="PIRSR" id="PIRSR600821-52"/>
    </source>
</evidence>
<feature type="modified residue" description="N6-(pyridoxal phosphate)lysine" evidence="4 5">
    <location>
        <position position="49"/>
    </location>
</feature>
<gene>
    <name evidence="8" type="primary">alr_1</name>
    <name evidence="8" type="ORF">Pflav_001150</name>
</gene>